<dbReference type="InterPro" id="IPR027417">
    <property type="entry name" value="P-loop_NTPase"/>
</dbReference>
<keyword evidence="5" id="KW-0496">Mitochondrion</keyword>
<sequence length="375" mass="41591">MADTTFSKTEIIGLVVRLSLVSAVTFLSIKWLMNQIDPTNKSKKKAKKLAAERLKRLAGTGTTSVSIDKLSEYEMMIASHLVHPEDIPVTWSDIAGLDSVINELRETVILPVKRRELFTDSRLTSAPKGVLLHGPPGCGKTLIAKATAKEAGMHFINLDVSILTDKWYGESQKLASAVFTLAVKLQPCIIFIDEIDSFLRSRNSTDHEATAMMKAQFMSLWDGLITDSSCSVIIMGATNRPRDLDKAILRRMPATFHINLPNEVQRKKILQLILENEPISVDVDVDKLAEVTDGFSGSDLKELCRNASIYRVRDFLRTEAGGGVIGSLDNSHEEDEYHDALRPIIMSDLLDSFGKMRKSKLQCGSFPLTGRIDVD</sequence>
<comment type="caution">
    <text evidence="9">The sequence shown here is derived from an EMBL/GenBank/DDBJ whole genome shotgun (WGS) entry which is preliminary data.</text>
</comment>
<keyword evidence="7" id="KW-1133">Transmembrane helix</keyword>
<comment type="similarity">
    <text evidence="6">Belongs to the AAA ATPase family.</text>
</comment>
<evidence type="ECO:0000256" key="7">
    <source>
        <dbReference type="SAM" id="Phobius"/>
    </source>
</evidence>
<accession>A0AAW1US12</accession>
<dbReference type="PROSITE" id="PS00674">
    <property type="entry name" value="AAA"/>
    <property type="match status" value="1"/>
</dbReference>
<dbReference type="PANTHER" id="PTHR45644:SF3">
    <property type="entry name" value="FI08533P-RELATED"/>
    <property type="match status" value="1"/>
</dbReference>
<dbReference type="InterPro" id="IPR003960">
    <property type="entry name" value="ATPase_AAA_CS"/>
</dbReference>
<dbReference type="PANTHER" id="PTHR45644">
    <property type="entry name" value="AAA ATPASE, PUTATIVE (AFU_ORTHOLOGUE AFUA_2G12920)-RELATED-RELATED"/>
    <property type="match status" value="1"/>
</dbReference>
<name>A0AAW1US12_9CUCU</name>
<dbReference type="GO" id="GO:0005524">
    <property type="term" value="F:ATP binding"/>
    <property type="evidence" value="ECO:0007669"/>
    <property type="project" value="UniProtKB-KW"/>
</dbReference>
<dbReference type="SMART" id="SM00382">
    <property type="entry name" value="AAA"/>
    <property type="match status" value="1"/>
</dbReference>
<dbReference type="InterPro" id="IPR003593">
    <property type="entry name" value="AAA+_ATPase"/>
</dbReference>
<dbReference type="Pfam" id="PF17862">
    <property type="entry name" value="AAA_lid_3"/>
    <property type="match status" value="1"/>
</dbReference>
<dbReference type="EMBL" id="JARQZJ010000091">
    <property type="protein sequence ID" value="KAK9883323.1"/>
    <property type="molecule type" value="Genomic_DNA"/>
</dbReference>
<keyword evidence="3" id="KW-1000">Mitochondrion outer membrane</keyword>
<dbReference type="Pfam" id="PF00004">
    <property type="entry name" value="AAA"/>
    <property type="match status" value="1"/>
</dbReference>
<feature type="transmembrane region" description="Helical" evidence="7">
    <location>
        <begin position="12"/>
        <end position="33"/>
    </location>
</feature>
<comment type="subcellular location">
    <subcellularLocation>
        <location evidence="1">Mitochondrion outer membrane</location>
        <topology evidence="1">Single-pass membrane protein</topology>
    </subcellularLocation>
</comment>
<dbReference type="GO" id="GO:0005741">
    <property type="term" value="C:mitochondrial outer membrane"/>
    <property type="evidence" value="ECO:0007669"/>
    <property type="project" value="UniProtKB-SubCell"/>
</dbReference>
<reference evidence="9 10" key="1">
    <citation type="submission" date="2023-03" db="EMBL/GenBank/DDBJ databases">
        <title>Genome insight into feeding habits of ladybird beetles.</title>
        <authorList>
            <person name="Li H.-S."/>
            <person name="Huang Y.-H."/>
            <person name="Pang H."/>
        </authorList>
    </citation>
    <scope>NUCLEOTIDE SEQUENCE [LARGE SCALE GENOMIC DNA]</scope>
    <source>
        <strain evidence="9">SYSU_2023b</strain>
        <tissue evidence="9">Whole body</tissue>
    </source>
</reference>
<dbReference type="InterPro" id="IPR041569">
    <property type="entry name" value="AAA_lid_3"/>
</dbReference>
<dbReference type="InterPro" id="IPR051701">
    <property type="entry name" value="Mito_OM_Translocase_MSP1"/>
</dbReference>
<dbReference type="Gene3D" id="3.40.50.300">
    <property type="entry name" value="P-loop containing nucleotide triphosphate hydrolases"/>
    <property type="match status" value="1"/>
</dbReference>
<evidence type="ECO:0000256" key="4">
    <source>
        <dbReference type="ARBA" id="ARBA00022840"/>
    </source>
</evidence>
<evidence type="ECO:0000256" key="2">
    <source>
        <dbReference type="ARBA" id="ARBA00022741"/>
    </source>
</evidence>
<gene>
    <name evidence="9" type="ORF">WA026_001501</name>
</gene>
<keyword evidence="4 6" id="KW-0067">ATP-binding</keyword>
<dbReference type="GO" id="GO:0140570">
    <property type="term" value="P:extraction of mislocalized protein from mitochondrial outer membrane"/>
    <property type="evidence" value="ECO:0007669"/>
    <property type="project" value="TreeGrafter"/>
</dbReference>
<evidence type="ECO:0000259" key="8">
    <source>
        <dbReference type="SMART" id="SM00382"/>
    </source>
</evidence>
<dbReference type="InterPro" id="IPR003959">
    <property type="entry name" value="ATPase_AAA_core"/>
</dbReference>
<keyword evidence="2 6" id="KW-0547">Nucleotide-binding</keyword>
<evidence type="ECO:0000313" key="10">
    <source>
        <dbReference type="Proteomes" id="UP001431783"/>
    </source>
</evidence>
<keyword evidence="10" id="KW-1185">Reference proteome</keyword>
<dbReference type="Proteomes" id="UP001431783">
    <property type="component" value="Unassembled WGS sequence"/>
</dbReference>
<evidence type="ECO:0000256" key="1">
    <source>
        <dbReference type="ARBA" id="ARBA00004572"/>
    </source>
</evidence>
<keyword evidence="7" id="KW-0812">Transmembrane</keyword>
<keyword evidence="7" id="KW-0472">Membrane</keyword>
<feature type="domain" description="AAA+ ATPase" evidence="8">
    <location>
        <begin position="126"/>
        <end position="264"/>
    </location>
</feature>
<organism evidence="9 10">
    <name type="scientific">Henosepilachna vigintioctopunctata</name>
    <dbReference type="NCBI Taxonomy" id="420089"/>
    <lineage>
        <taxon>Eukaryota</taxon>
        <taxon>Metazoa</taxon>
        <taxon>Ecdysozoa</taxon>
        <taxon>Arthropoda</taxon>
        <taxon>Hexapoda</taxon>
        <taxon>Insecta</taxon>
        <taxon>Pterygota</taxon>
        <taxon>Neoptera</taxon>
        <taxon>Endopterygota</taxon>
        <taxon>Coleoptera</taxon>
        <taxon>Polyphaga</taxon>
        <taxon>Cucujiformia</taxon>
        <taxon>Coccinelloidea</taxon>
        <taxon>Coccinellidae</taxon>
        <taxon>Epilachninae</taxon>
        <taxon>Epilachnini</taxon>
        <taxon>Henosepilachna</taxon>
    </lineage>
</organism>
<proteinExistence type="inferred from homology"/>
<dbReference type="FunFam" id="3.40.50.300:FF:000538">
    <property type="entry name" value="ATPase family AAA domain-containing protein 1"/>
    <property type="match status" value="1"/>
</dbReference>
<evidence type="ECO:0000256" key="5">
    <source>
        <dbReference type="ARBA" id="ARBA00023128"/>
    </source>
</evidence>
<evidence type="ECO:0000256" key="6">
    <source>
        <dbReference type="RuleBase" id="RU003651"/>
    </source>
</evidence>
<dbReference type="CDD" id="cd19520">
    <property type="entry name" value="RecA-like_ATAD1"/>
    <property type="match status" value="1"/>
</dbReference>
<evidence type="ECO:0000313" key="9">
    <source>
        <dbReference type="EMBL" id="KAK9883323.1"/>
    </source>
</evidence>
<protein>
    <recommendedName>
        <fullName evidence="8">AAA+ ATPase domain-containing protein</fullName>
    </recommendedName>
</protein>
<dbReference type="SUPFAM" id="SSF52540">
    <property type="entry name" value="P-loop containing nucleoside triphosphate hydrolases"/>
    <property type="match status" value="1"/>
</dbReference>
<dbReference type="GO" id="GO:0016887">
    <property type="term" value="F:ATP hydrolysis activity"/>
    <property type="evidence" value="ECO:0007669"/>
    <property type="project" value="InterPro"/>
</dbReference>
<dbReference type="Gene3D" id="1.10.8.60">
    <property type="match status" value="1"/>
</dbReference>
<dbReference type="AlphaFoldDB" id="A0AAW1US12"/>
<evidence type="ECO:0000256" key="3">
    <source>
        <dbReference type="ARBA" id="ARBA00022787"/>
    </source>
</evidence>